<comment type="caution">
    <text evidence="2">The sequence shown here is derived from an EMBL/GenBank/DDBJ whole genome shotgun (WGS) entry which is preliminary data.</text>
</comment>
<evidence type="ECO:0000313" key="3">
    <source>
        <dbReference type="Proteomes" id="UP001164929"/>
    </source>
</evidence>
<evidence type="ECO:0000256" key="1">
    <source>
        <dbReference type="SAM" id="MobiDB-lite"/>
    </source>
</evidence>
<reference evidence="2" key="1">
    <citation type="journal article" date="2023" name="Mol. Ecol. Resour.">
        <title>Chromosome-level genome assembly of a triploid poplar Populus alba 'Berolinensis'.</title>
        <authorList>
            <person name="Chen S."/>
            <person name="Yu Y."/>
            <person name="Wang X."/>
            <person name="Wang S."/>
            <person name="Zhang T."/>
            <person name="Zhou Y."/>
            <person name="He R."/>
            <person name="Meng N."/>
            <person name="Wang Y."/>
            <person name="Liu W."/>
            <person name="Liu Z."/>
            <person name="Liu J."/>
            <person name="Guo Q."/>
            <person name="Huang H."/>
            <person name="Sederoff R.R."/>
            <person name="Wang G."/>
            <person name="Qu G."/>
            <person name="Chen S."/>
        </authorList>
    </citation>
    <scope>NUCLEOTIDE SEQUENCE</scope>
    <source>
        <strain evidence="2">SC-2020</strain>
    </source>
</reference>
<dbReference type="Proteomes" id="UP001164929">
    <property type="component" value="Chromosome 5"/>
</dbReference>
<feature type="region of interest" description="Disordered" evidence="1">
    <location>
        <begin position="301"/>
        <end position="383"/>
    </location>
</feature>
<evidence type="ECO:0000313" key="2">
    <source>
        <dbReference type="EMBL" id="KAJ6995835.1"/>
    </source>
</evidence>
<gene>
    <name evidence="2" type="ORF">NC653_012643</name>
</gene>
<accession>A0AAD6W1M2</accession>
<feature type="compositionally biased region" description="Basic and acidic residues" evidence="1">
    <location>
        <begin position="302"/>
        <end position="311"/>
    </location>
</feature>
<feature type="compositionally biased region" description="Basic and acidic residues" evidence="1">
    <location>
        <begin position="321"/>
        <end position="339"/>
    </location>
</feature>
<keyword evidence="3" id="KW-1185">Reference proteome</keyword>
<proteinExistence type="predicted"/>
<feature type="compositionally biased region" description="Low complexity" evidence="1">
    <location>
        <begin position="342"/>
        <end position="354"/>
    </location>
</feature>
<dbReference type="EMBL" id="JAQIZT010000005">
    <property type="protein sequence ID" value="KAJ6995835.1"/>
    <property type="molecule type" value="Genomic_DNA"/>
</dbReference>
<protein>
    <submittedName>
        <fullName evidence="2">Uncharacterized protein</fullName>
    </submittedName>
</protein>
<organism evidence="2 3">
    <name type="scientific">Populus alba x Populus x berolinensis</name>
    <dbReference type="NCBI Taxonomy" id="444605"/>
    <lineage>
        <taxon>Eukaryota</taxon>
        <taxon>Viridiplantae</taxon>
        <taxon>Streptophyta</taxon>
        <taxon>Embryophyta</taxon>
        <taxon>Tracheophyta</taxon>
        <taxon>Spermatophyta</taxon>
        <taxon>Magnoliopsida</taxon>
        <taxon>eudicotyledons</taxon>
        <taxon>Gunneridae</taxon>
        <taxon>Pentapetalae</taxon>
        <taxon>rosids</taxon>
        <taxon>fabids</taxon>
        <taxon>Malpighiales</taxon>
        <taxon>Salicaceae</taxon>
        <taxon>Saliceae</taxon>
        <taxon>Populus</taxon>
    </lineage>
</organism>
<dbReference type="AlphaFoldDB" id="A0AAD6W1M2"/>
<sequence>MAGRWSTSTFRQWLGLDVAYSTSSIWASSISVLRWPSQLTTTTNPSRWWVPPRLMRWPELDFSILDDVVWSLVTAFDLEEVSTMFLVVCCRRMTSSGEEFGGRVNNSVVVGLAKHGGGHVSGLRMMLLKNEELNFLALGNCSTVLDPSNHVSRKTPTTSTWKLTYLTGCLCPCQLASTPMPTNPCLLAKSPAGGYYWPWLFTSLHDKAHGWNKGCCDVVLVVGYMLPPWSYMEKEQLDVLLAFGSLSWLGWQTSVTRLKIVIPITQTAPFLEAVHRPLRLFPQEPFSGSNGFEAVSNEIEEATEKGHEQQRKKATSQPALPHKESKTRKVEEGTEERRQCRPTSASPSLSSPPADQNTYNSQLKKRYKDDPSTHPNLDLDLWL</sequence>
<name>A0AAD6W1M2_9ROSI</name>